<name>A0A5E7XYJ6_9SPHN</name>
<gene>
    <name evidence="1" type="ORF">SPHINGO391_300019</name>
</gene>
<dbReference type="AlphaFoldDB" id="A0A5E7XYJ6"/>
<organism evidence="1 2">
    <name type="scientific">Sphingomonas aurantiaca</name>
    <dbReference type="NCBI Taxonomy" id="185949"/>
    <lineage>
        <taxon>Bacteria</taxon>
        <taxon>Pseudomonadati</taxon>
        <taxon>Pseudomonadota</taxon>
        <taxon>Alphaproteobacteria</taxon>
        <taxon>Sphingomonadales</taxon>
        <taxon>Sphingomonadaceae</taxon>
        <taxon>Sphingomonas</taxon>
    </lineage>
</organism>
<accession>A0A5E7XYJ6</accession>
<proteinExistence type="predicted"/>
<protein>
    <submittedName>
        <fullName evidence="1">Uncharacterized protein</fullName>
    </submittedName>
</protein>
<dbReference type="EMBL" id="CABVLI010000024">
    <property type="protein sequence ID" value="VVS99281.1"/>
    <property type="molecule type" value="Genomic_DNA"/>
</dbReference>
<evidence type="ECO:0000313" key="2">
    <source>
        <dbReference type="Proteomes" id="UP000326857"/>
    </source>
</evidence>
<sequence length="20" mass="2227">MVFCPFYAAQVRTPHASDEG</sequence>
<dbReference type="Proteomes" id="UP000326857">
    <property type="component" value="Unassembled WGS sequence"/>
</dbReference>
<reference evidence="1 2" key="1">
    <citation type="submission" date="2019-09" db="EMBL/GenBank/DDBJ databases">
        <authorList>
            <person name="Dittami M. S."/>
        </authorList>
    </citation>
    <scope>NUCLEOTIDE SEQUENCE [LARGE SCALE GENOMIC DNA]</scope>
    <source>
        <strain evidence="1">SPHINGO391</strain>
    </source>
</reference>
<evidence type="ECO:0000313" key="1">
    <source>
        <dbReference type="EMBL" id="VVS99281.1"/>
    </source>
</evidence>